<name>A0AAV1RPN9_9ROSI</name>
<dbReference type="Proteomes" id="UP001314170">
    <property type="component" value="Unassembled WGS sequence"/>
</dbReference>
<accession>A0AAV1RPN9</accession>
<organism evidence="1 2">
    <name type="scientific">Dovyalis caffra</name>
    <dbReference type="NCBI Taxonomy" id="77055"/>
    <lineage>
        <taxon>Eukaryota</taxon>
        <taxon>Viridiplantae</taxon>
        <taxon>Streptophyta</taxon>
        <taxon>Embryophyta</taxon>
        <taxon>Tracheophyta</taxon>
        <taxon>Spermatophyta</taxon>
        <taxon>Magnoliopsida</taxon>
        <taxon>eudicotyledons</taxon>
        <taxon>Gunneridae</taxon>
        <taxon>Pentapetalae</taxon>
        <taxon>rosids</taxon>
        <taxon>fabids</taxon>
        <taxon>Malpighiales</taxon>
        <taxon>Salicaceae</taxon>
        <taxon>Flacourtieae</taxon>
        <taxon>Dovyalis</taxon>
    </lineage>
</organism>
<dbReference type="EMBL" id="CAWUPB010001108">
    <property type="protein sequence ID" value="CAK7337998.1"/>
    <property type="molecule type" value="Genomic_DNA"/>
</dbReference>
<keyword evidence="2" id="KW-1185">Reference proteome</keyword>
<evidence type="ECO:0000313" key="2">
    <source>
        <dbReference type="Proteomes" id="UP001314170"/>
    </source>
</evidence>
<dbReference type="AlphaFoldDB" id="A0AAV1RPN9"/>
<proteinExistence type="predicted"/>
<protein>
    <submittedName>
        <fullName evidence="1">Uncharacterized protein</fullName>
    </submittedName>
</protein>
<reference evidence="1 2" key="1">
    <citation type="submission" date="2024-01" db="EMBL/GenBank/DDBJ databases">
        <authorList>
            <person name="Waweru B."/>
        </authorList>
    </citation>
    <scope>NUCLEOTIDE SEQUENCE [LARGE SCALE GENOMIC DNA]</scope>
</reference>
<evidence type="ECO:0000313" key="1">
    <source>
        <dbReference type="EMBL" id="CAK7337998.1"/>
    </source>
</evidence>
<gene>
    <name evidence="1" type="ORF">DCAF_LOCUS13039</name>
</gene>
<comment type="caution">
    <text evidence="1">The sequence shown here is derived from an EMBL/GenBank/DDBJ whole genome shotgun (WGS) entry which is preliminary data.</text>
</comment>
<sequence length="137" mass="15302">MAKKKNKSSTNTSKATLRRDFDDPVIALKAPSTPISPLAGLEVEDCSDKDDYLKEEVDYSNLDGERISRSKFFKTPPHLLAGDADVYVQNPICKLLTLDKLDPDWITLFTIVESYDWVIVQVHKGIPKLAGPWAPLA</sequence>